<accession>A0A1C3P9D7</accession>
<dbReference type="GO" id="GO:0009898">
    <property type="term" value="C:cytoplasmic side of plasma membrane"/>
    <property type="evidence" value="ECO:0007669"/>
    <property type="project" value="TreeGrafter"/>
</dbReference>
<dbReference type="EMBL" id="FLUV01002060">
    <property type="protein sequence ID" value="SBW26416.1"/>
    <property type="molecule type" value="Genomic_DNA"/>
</dbReference>
<dbReference type="PANTHER" id="PTHR43384">
    <property type="entry name" value="SEPTUM SITE-DETERMINING PROTEIN MIND HOMOLOG, CHLOROPLASTIC-RELATED"/>
    <property type="match status" value="1"/>
</dbReference>
<name>A0A1C3P9D7_9ACTN</name>
<dbReference type="Gene3D" id="3.40.50.300">
    <property type="entry name" value="P-loop containing nucleotide triphosphate hydrolases"/>
    <property type="match status" value="1"/>
</dbReference>
<keyword evidence="2" id="KW-1185">Reference proteome</keyword>
<organism evidence="1 2">
    <name type="scientific">Candidatus Protofrankia californiensis</name>
    <dbReference type="NCBI Taxonomy" id="1839754"/>
    <lineage>
        <taxon>Bacteria</taxon>
        <taxon>Bacillati</taxon>
        <taxon>Actinomycetota</taxon>
        <taxon>Actinomycetes</taxon>
        <taxon>Frankiales</taxon>
        <taxon>Frankiaceae</taxon>
        <taxon>Protofrankia</taxon>
    </lineage>
</organism>
<gene>
    <name evidence="1" type="ORF">FDG2_4898</name>
</gene>
<dbReference type="PANTHER" id="PTHR43384:SF14">
    <property type="entry name" value="ESX-1 SECRETION-ASSOCIATED PROTEIN ESPI"/>
    <property type="match status" value="1"/>
</dbReference>
<dbReference type="InterPro" id="IPR027417">
    <property type="entry name" value="P-loop_NTPase"/>
</dbReference>
<reference evidence="2" key="1">
    <citation type="submission" date="2016-02" db="EMBL/GenBank/DDBJ databases">
        <authorList>
            <person name="Wibberg D."/>
        </authorList>
    </citation>
    <scope>NUCLEOTIDE SEQUENCE [LARGE SCALE GENOMIC DNA]</scope>
</reference>
<dbReference type="SUPFAM" id="SSF52540">
    <property type="entry name" value="P-loop containing nucleoside triphosphate hydrolases"/>
    <property type="match status" value="1"/>
</dbReference>
<dbReference type="GO" id="GO:0005829">
    <property type="term" value="C:cytosol"/>
    <property type="evidence" value="ECO:0007669"/>
    <property type="project" value="TreeGrafter"/>
</dbReference>
<dbReference type="InterPro" id="IPR050625">
    <property type="entry name" value="ParA/MinD_ATPase"/>
</dbReference>
<dbReference type="AlphaFoldDB" id="A0A1C3P9D7"/>
<proteinExistence type="predicted"/>
<dbReference type="Proteomes" id="UP000199013">
    <property type="component" value="Unassembled WGS sequence"/>
</dbReference>
<dbReference type="GO" id="GO:0051782">
    <property type="term" value="P:negative regulation of cell division"/>
    <property type="evidence" value="ECO:0007669"/>
    <property type="project" value="TreeGrafter"/>
</dbReference>
<evidence type="ECO:0000313" key="1">
    <source>
        <dbReference type="EMBL" id="SBW26416.1"/>
    </source>
</evidence>
<dbReference type="GO" id="GO:0016887">
    <property type="term" value="F:ATP hydrolysis activity"/>
    <property type="evidence" value="ECO:0007669"/>
    <property type="project" value="TreeGrafter"/>
</dbReference>
<protein>
    <submittedName>
        <fullName evidence="1">Chromosome partitioning ATPase-like protein</fullName>
    </submittedName>
</protein>
<sequence length="253" mass="25859">MTAGLAMALAASRRDRIIAVDVCPDQPGMLAARLGPSSGYGPGHGPGHAPGRGDLARAGGLPAPLLPEVRRFVPSAGRTGRTGPAGQGPGPVGLDVLLGAPGADVFGRSVEEVGRALDVVEDWYEVALVDGPPGWGRPLPAALLARADTLVVAARAGFVTLSAVDDALAALADSGRGDLADSVAIAVVETVPTRWSGRARRRLARLAERAHSIVVVPFDPMLADGRPFTWSGLRRRTRAAFGELAAAVEAGPG</sequence>
<evidence type="ECO:0000313" key="2">
    <source>
        <dbReference type="Proteomes" id="UP000199013"/>
    </source>
</evidence>
<dbReference type="GO" id="GO:0005524">
    <property type="term" value="F:ATP binding"/>
    <property type="evidence" value="ECO:0007669"/>
    <property type="project" value="TreeGrafter"/>
</dbReference>